<feature type="transmembrane region" description="Helical" evidence="1">
    <location>
        <begin position="47"/>
        <end position="66"/>
    </location>
</feature>
<keyword evidence="1" id="KW-1133">Transmembrane helix</keyword>
<accession>A0ABT2CIR4</accession>
<organism evidence="3 4">
    <name type="scientific">Streptomyces pyxinae</name>
    <dbReference type="NCBI Taxonomy" id="2970734"/>
    <lineage>
        <taxon>Bacteria</taxon>
        <taxon>Bacillati</taxon>
        <taxon>Actinomycetota</taxon>
        <taxon>Actinomycetes</taxon>
        <taxon>Kitasatosporales</taxon>
        <taxon>Streptomycetaceae</taxon>
        <taxon>Streptomyces</taxon>
    </lineage>
</organism>
<proteinExistence type="predicted"/>
<gene>
    <name evidence="3" type="ORF">NX801_15245</name>
</gene>
<evidence type="ECO:0000259" key="2">
    <source>
        <dbReference type="Pfam" id="PF04149"/>
    </source>
</evidence>
<dbReference type="Pfam" id="PF04149">
    <property type="entry name" value="DUF397"/>
    <property type="match status" value="1"/>
</dbReference>
<feature type="domain" description="DUF397" evidence="2">
    <location>
        <begin position="11"/>
        <end position="67"/>
    </location>
</feature>
<dbReference type="EMBL" id="JANUGQ010000011">
    <property type="protein sequence ID" value="MCS0636992.1"/>
    <property type="molecule type" value="Genomic_DNA"/>
</dbReference>
<name>A0ABT2CIR4_9ACTN</name>
<dbReference type="Proteomes" id="UP001431313">
    <property type="component" value="Unassembled WGS sequence"/>
</dbReference>
<dbReference type="InterPro" id="IPR007278">
    <property type="entry name" value="DUF397"/>
</dbReference>
<evidence type="ECO:0000313" key="3">
    <source>
        <dbReference type="EMBL" id="MCS0636992.1"/>
    </source>
</evidence>
<reference evidence="3" key="1">
    <citation type="submission" date="2022-08" db="EMBL/GenBank/DDBJ databases">
        <authorList>
            <person name="Somphong A."/>
            <person name="Phongsopitanun W."/>
        </authorList>
    </citation>
    <scope>NUCLEOTIDE SEQUENCE</scope>
    <source>
        <strain evidence="3">LP05-1</strain>
    </source>
</reference>
<comment type="caution">
    <text evidence="3">The sequence shown here is derived from an EMBL/GenBank/DDBJ whole genome shotgun (WGS) entry which is preliminary data.</text>
</comment>
<keyword evidence="1" id="KW-0812">Transmembrane</keyword>
<evidence type="ECO:0000313" key="4">
    <source>
        <dbReference type="Proteomes" id="UP001431313"/>
    </source>
</evidence>
<keyword evidence="4" id="KW-1185">Reference proteome</keyword>
<sequence>MSDALLVSRTGWVKSSYSGPEGGNCVEWAPRSAATTGLVPVRDSKVAAGPTLAVAAGAWAAFVGMVRR</sequence>
<dbReference type="RefSeq" id="WP_258788244.1">
    <property type="nucleotide sequence ID" value="NZ_JANUGQ010000011.1"/>
</dbReference>
<protein>
    <submittedName>
        <fullName evidence="3">DUF397 domain-containing protein</fullName>
    </submittedName>
</protein>
<evidence type="ECO:0000256" key="1">
    <source>
        <dbReference type="SAM" id="Phobius"/>
    </source>
</evidence>
<keyword evidence="1" id="KW-0472">Membrane</keyword>